<evidence type="ECO:0000313" key="4">
    <source>
        <dbReference type="Proteomes" id="UP000198510"/>
    </source>
</evidence>
<dbReference type="AlphaFoldDB" id="A0A1G9IKZ5"/>
<dbReference type="InterPro" id="IPR025164">
    <property type="entry name" value="Toastrack_DUF4097"/>
</dbReference>
<dbReference type="Proteomes" id="UP000198510">
    <property type="component" value="Unassembled WGS sequence"/>
</dbReference>
<evidence type="ECO:0000259" key="2">
    <source>
        <dbReference type="Pfam" id="PF13349"/>
    </source>
</evidence>
<dbReference type="OrthoDB" id="1114934at2"/>
<feature type="chain" id="PRO_5011472651" description="DUF4097 domain-containing protein" evidence="1">
    <location>
        <begin position="22"/>
        <end position="290"/>
    </location>
</feature>
<accession>A0A1G9IKZ5</accession>
<dbReference type="STRING" id="1075417.SAMN05421823_10538"/>
<proteinExistence type="predicted"/>
<organism evidence="3 4">
    <name type="scientific">Catalinimonas alkaloidigena</name>
    <dbReference type="NCBI Taxonomy" id="1075417"/>
    <lineage>
        <taxon>Bacteria</taxon>
        <taxon>Pseudomonadati</taxon>
        <taxon>Bacteroidota</taxon>
        <taxon>Cytophagia</taxon>
        <taxon>Cytophagales</taxon>
        <taxon>Catalimonadaceae</taxon>
        <taxon>Catalinimonas</taxon>
    </lineage>
</organism>
<feature type="signal peptide" evidence="1">
    <location>
        <begin position="1"/>
        <end position="21"/>
    </location>
</feature>
<dbReference type="Pfam" id="PF13349">
    <property type="entry name" value="DUF4097"/>
    <property type="match status" value="1"/>
</dbReference>
<reference evidence="3 4" key="1">
    <citation type="submission" date="2016-10" db="EMBL/GenBank/DDBJ databases">
        <authorList>
            <person name="de Groot N.N."/>
        </authorList>
    </citation>
    <scope>NUCLEOTIDE SEQUENCE [LARGE SCALE GENOMIC DNA]</scope>
    <source>
        <strain evidence="3 4">DSM 25186</strain>
    </source>
</reference>
<name>A0A1G9IKZ5_9BACT</name>
<protein>
    <recommendedName>
        <fullName evidence="2">DUF4097 domain-containing protein</fullName>
    </recommendedName>
</protein>
<feature type="domain" description="DUF4097" evidence="2">
    <location>
        <begin position="157"/>
        <end position="263"/>
    </location>
</feature>
<dbReference type="EMBL" id="FNFO01000005">
    <property type="protein sequence ID" value="SDL25949.1"/>
    <property type="molecule type" value="Genomic_DNA"/>
</dbReference>
<evidence type="ECO:0000256" key="1">
    <source>
        <dbReference type="SAM" id="SignalP"/>
    </source>
</evidence>
<evidence type="ECO:0000313" key="3">
    <source>
        <dbReference type="EMBL" id="SDL25949.1"/>
    </source>
</evidence>
<gene>
    <name evidence="3" type="ORF">SAMN05421823_10538</name>
</gene>
<sequence>MYKVTLLACALFVSAPSLLTAQTARVGSGQSVGTRASSGQNRAASGETKEYRIKLSKAGQPGSLKIADLGADVVIEAYAGNEILITQQGYQPPPKKAEGMRSLTAAGVDNTGIGLEVKEANNTVEVLGVAPQRSSEPYLIKLPANVAVVMDYKSPMSGAIHLKNLSSKIEIDAFASEVNLEEITGPAVVNTVGGDINARFSKVNQNNPISIASTGGEIDVTLPSNTPANLEMSTMGGEIYTDMDVQLDQANQEKNMRRFGGQGKIKGSLNGGGVDIRLQSVGGTIYLRKK</sequence>
<keyword evidence="1" id="KW-0732">Signal</keyword>
<keyword evidence="4" id="KW-1185">Reference proteome</keyword>
<dbReference type="RefSeq" id="WP_143017291.1">
    <property type="nucleotide sequence ID" value="NZ_FNFO01000005.1"/>
</dbReference>